<dbReference type="SUPFAM" id="SSF81901">
    <property type="entry name" value="HCP-like"/>
    <property type="match status" value="2"/>
</dbReference>
<name>A0A7S3ZRA9_9STRA</name>
<evidence type="ECO:0000256" key="1">
    <source>
        <dbReference type="ARBA" id="ARBA00038101"/>
    </source>
</evidence>
<dbReference type="Pfam" id="PF08238">
    <property type="entry name" value="Sel1"/>
    <property type="match status" value="6"/>
</dbReference>
<sequence length="316" mass="34601">MMLVALLLATATTAKGGLIDAIGRDVGLTRSQEVDEAHGARMLQDANDGRPDNLYFAALLHLYGKGGVSESPKQALIHFRRAAEQGHAGAMVALGTLTRAGHGIAKDEKSALAWFREAARRNHADGMWLLGQSLLQGSGCDVDFDGAKKWLTEAAQQESYDALHWLGVMHEYGLGLERDTRKARALYETAASNGHAMAEYHLALMHAYGDRPGTPQDLPRALTLFQKGAARNHGGSCFNLGRMTMYGQGTPVDYDVARYWFSRAIATNDVAIGDVARTALEELEKGIKEASDFEDELFEEFDRMNQPPESAYAWID</sequence>
<feature type="chain" id="PRO_5036403989" description="Sel1 repeat family protein" evidence="2">
    <location>
        <begin position="17"/>
        <end position="316"/>
    </location>
</feature>
<reference evidence="4" key="2">
    <citation type="submission" date="2021-11" db="EMBL/GenBank/DDBJ databases">
        <authorList>
            <consortium name="Genoscope - CEA"/>
            <person name="William W."/>
        </authorList>
    </citation>
    <scope>NUCLEOTIDE SEQUENCE</scope>
</reference>
<reference evidence="3" key="1">
    <citation type="submission" date="2021-01" db="EMBL/GenBank/DDBJ databases">
        <authorList>
            <person name="Corre E."/>
            <person name="Pelletier E."/>
            <person name="Niang G."/>
            <person name="Scheremetjew M."/>
            <person name="Finn R."/>
            <person name="Kale V."/>
            <person name="Holt S."/>
            <person name="Cochrane G."/>
            <person name="Meng A."/>
            <person name="Brown T."/>
            <person name="Cohen L."/>
        </authorList>
    </citation>
    <scope>NUCLEOTIDE SEQUENCE</scope>
    <source>
        <strain evidence="3">CCMP1756</strain>
    </source>
</reference>
<dbReference type="PANTHER" id="PTHR11102:SF160">
    <property type="entry name" value="ERAD-ASSOCIATED E3 UBIQUITIN-PROTEIN LIGASE COMPONENT HRD3"/>
    <property type="match status" value="1"/>
</dbReference>
<feature type="non-terminal residue" evidence="3">
    <location>
        <position position="316"/>
    </location>
</feature>
<dbReference type="Proteomes" id="UP000789595">
    <property type="component" value="Unassembled WGS sequence"/>
</dbReference>
<dbReference type="InterPro" id="IPR050767">
    <property type="entry name" value="Sel1_AlgK"/>
</dbReference>
<keyword evidence="2" id="KW-0732">Signal</keyword>
<dbReference type="OrthoDB" id="2247385at2759"/>
<dbReference type="Gene3D" id="1.25.40.10">
    <property type="entry name" value="Tetratricopeptide repeat domain"/>
    <property type="match status" value="1"/>
</dbReference>
<dbReference type="AlphaFoldDB" id="A0A7S3ZRA9"/>
<proteinExistence type="inferred from homology"/>
<organism evidence="3">
    <name type="scientific">Pelagomonas calceolata</name>
    <dbReference type="NCBI Taxonomy" id="35677"/>
    <lineage>
        <taxon>Eukaryota</taxon>
        <taxon>Sar</taxon>
        <taxon>Stramenopiles</taxon>
        <taxon>Ochrophyta</taxon>
        <taxon>Pelagophyceae</taxon>
        <taxon>Pelagomonadales</taxon>
        <taxon>Pelagomonadaceae</taxon>
        <taxon>Pelagomonas</taxon>
    </lineage>
</organism>
<dbReference type="PANTHER" id="PTHR11102">
    <property type="entry name" value="SEL-1-LIKE PROTEIN"/>
    <property type="match status" value="1"/>
</dbReference>
<evidence type="ECO:0000256" key="2">
    <source>
        <dbReference type="SAM" id="SignalP"/>
    </source>
</evidence>
<evidence type="ECO:0008006" key="6">
    <source>
        <dbReference type="Google" id="ProtNLM"/>
    </source>
</evidence>
<dbReference type="InterPro" id="IPR011990">
    <property type="entry name" value="TPR-like_helical_dom_sf"/>
</dbReference>
<dbReference type="SMART" id="SM00671">
    <property type="entry name" value="SEL1"/>
    <property type="match status" value="6"/>
</dbReference>
<evidence type="ECO:0000313" key="5">
    <source>
        <dbReference type="Proteomes" id="UP000789595"/>
    </source>
</evidence>
<dbReference type="InterPro" id="IPR006597">
    <property type="entry name" value="Sel1-like"/>
</dbReference>
<evidence type="ECO:0000313" key="4">
    <source>
        <dbReference type="EMBL" id="CAH0380295.1"/>
    </source>
</evidence>
<feature type="signal peptide" evidence="2">
    <location>
        <begin position="1"/>
        <end position="16"/>
    </location>
</feature>
<gene>
    <name evidence="3" type="ORF">PCAL00307_LOCUS6869</name>
    <name evidence="4" type="ORF">PECAL_6P19370</name>
</gene>
<dbReference type="EMBL" id="CAKKNE010000006">
    <property type="protein sequence ID" value="CAH0380295.1"/>
    <property type="molecule type" value="Genomic_DNA"/>
</dbReference>
<keyword evidence="5" id="KW-1185">Reference proteome</keyword>
<dbReference type="EMBL" id="HBIW01008127">
    <property type="protein sequence ID" value="CAE0691433.1"/>
    <property type="molecule type" value="Transcribed_RNA"/>
</dbReference>
<protein>
    <recommendedName>
        <fullName evidence="6">Sel1 repeat family protein</fullName>
    </recommendedName>
</protein>
<accession>A0A7S3ZRA9</accession>
<evidence type="ECO:0000313" key="3">
    <source>
        <dbReference type="EMBL" id="CAE0691433.1"/>
    </source>
</evidence>
<comment type="similarity">
    <text evidence="1">Belongs to the sel-1 family.</text>
</comment>